<evidence type="ECO:0000313" key="1">
    <source>
        <dbReference type="EMBL" id="GER04939.1"/>
    </source>
</evidence>
<dbReference type="AlphaFoldDB" id="A0A5A7NCZ1"/>
<gene>
    <name evidence="1" type="ORF">JCM17846_26210</name>
</gene>
<accession>A0A5A7NCZ1</accession>
<keyword evidence="2" id="KW-1185">Reference proteome</keyword>
<reference evidence="1 2" key="1">
    <citation type="submission" date="2019-09" db="EMBL/GenBank/DDBJ databases">
        <title>NBRP : Genome information of microbial organism related human and environment.</title>
        <authorList>
            <person name="Hattori M."/>
            <person name="Oshima K."/>
            <person name="Inaba H."/>
            <person name="Suda W."/>
            <person name="Sakamoto M."/>
            <person name="Iino T."/>
            <person name="Kitahara M."/>
            <person name="Oshida Y."/>
            <person name="Iida T."/>
            <person name="Kudo T."/>
            <person name="Itoh T."/>
            <person name="Ohkuma M."/>
        </authorList>
    </citation>
    <scope>NUCLEOTIDE SEQUENCE [LARGE SCALE GENOMIC DNA]</scope>
    <source>
        <strain evidence="1 2">Q-1</strain>
    </source>
</reference>
<protein>
    <submittedName>
        <fullName evidence="1">Uncharacterized protein</fullName>
    </submittedName>
</protein>
<evidence type="ECO:0000313" key="2">
    <source>
        <dbReference type="Proteomes" id="UP000324996"/>
    </source>
</evidence>
<comment type="caution">
    <text evidence="1">The sequence shown here is derived from an EMBL/GenBank/DDBJ whole genome shotgun (WGS) entry which is preliminary data.</text>
</comment>
<dbReference type="EMBL" id="BKCN01000015">
    <property type="protein sequence ID" value="GER04939.1"/>
    <property type="molecule type" value="Genomic_DNA"/>
</dbReference>
<sequence length="55" mass="5564">MGENTVSLHDPDGGDHRINGLQIGIGHDPQDIAVINGGAAPQHQAAGPDPCQAEA</sequence>
<proteinExistence type="predicted"/>
<dbReference type="Proteomes" id="UP000324996">
    <property type="component" value="Unassembled WGS sequence"/>
</dbReference>
<name>A0A5A7NCZ1_9PROT</name>
<organism evidence="1 2">
    <name type="scientific">Iodidimonas nitroreducens</name>
    <dbReference type="NCBI Taxonomy" id="1236968"/>
    <lineage>
        <taxon>Bacteria</taxon>
        <taxon>Pseudomonadati</taxon>
        <taxon>Pseudomonadota</taxon>
        <taxon>Alphaproteobacteria</taxon>
        <taxon>Iodidimonadales</taxon>
        <taxon>Iodidimonadaceae</taxon>
        <taxon>Iodidimonas</taxon>
    </lineage>
</organism>